<dbReference type="FunFam" id="3.10.20.90:FF:000218">
    <property type="entry name" value="Ubiquitin carboxyl-terminal hydrolase 32"/>
    <property type="match status" value="1"/>
</dbReference>
<feature type="region of interest" description="Disordered" evidence="12">
    <location>
        <begin position="280"/>
        <end position="313"/>
    </location>
</feature>
<gene>
    <name evidence="16" type="ORF">L9F63_009909</name>
</gene>
<evidence type="ECO:0000259" key="13">
    <source>
        <dbReference type="PROSITE" id="PS50222"/>
    </source>
</evidence>
<dbReference type="SUPFAM" id="SSF47473">
    <property type="entry name" value="EF-hand"/>
    <property type="match status" value="1"/>
</dbReference>
<keyword evidence="8" id="KW-0378">Hydrolase</keyword>
<feature type="region of interest" description="Disordered" evidence="12">
    <location>
        <begin position="946"/>
        <end position="1005"/>
    </location>
</feature>
<evidence type="ECO:0000256" key="9">
    <source>
        <dbReference type="ARBA" id="ARBA00022807"/>
    </source>
</evidence>
<dbReference type="Gene3D" id="3.90.70.10">
    <property type="entry name" value="Cysteine proteinases"/>
    <property type="match status" value="2"/>
</dbReference>
<protein>
    <recommendedName>
        <fullName evidence="11">Ubiquitin carboxyl-terminal hydrolase 32</fullName>
        <ecNumber evidence="2">3.4.19.12</ecNumber>
    </recommendedName>
</protein>
<dbReference type="Pfam" id="PF06337">
    <property type="entry name" value="DUSP"/>
    <property type="match status" value="1"/>
</dbReference>
<evidence type="ECO:0000256" key="2">
    <source>
        <dbReference type="ARBA" id="ARBA00012759"/>
    </source>
</evidence>
<proteinExistence type="predicted"/>
<evidence type="ECO:0000256" key="3">
    <source>
        <dbReference type="ARBA" id="ARBA00022553"/>
    </source>
</evidence>
<dbReference type="GO" id="GO:0005509">
    <property type="term" value="F:calcium ion binding"/>
    <property type="evidence" value="ECO:0007669"/>
    <property type="project" value="InterPro"/>
</dbReference>
<dbReference type="PROSITE" id="PS00973">
    <property type="entry name" value="USP_2"/>
    <property type="match status" value="1"/>
</dbReference>
<dbReference type="CDD" id="cd00051">
    <property type="entry name" value="EFh"/>
    <property type="match status" value="2"/>
</dbReference>
<keyword evidence="17" id="KW-1185">Reference proteome</keyword>
<dbReference type="InterPro" id="IPR001394">
    <property type="entry name" value="Peptidase_C19_UCH"/>
</dbReference>
<dbReference type="PROSITE" id="PS00018">
    <property type="entry name" value="EF_HAND_1"/>
    <property type="match status" value="2"/>
</dbReference>
<evidence type="ECO:0000313" key="17">
    <source>
        <dbReference type="Proteomes" id="UP001233999"/>
    </source>
</evidence>
<accession>A0AAD8ES13</accession>
<keyword evidence="7" id="KW-0833">Ubl conjugation pathway</keyword>
<evidence type="ECO:0000256" key="12">
    <source>
        <dbReference type="SAM" id="MobiDB-lite"/>
    </source>
</evidence>
<dbReference type="GO" id="GO:0006508">
    <property type="term" value="P:proteolysis"/>
    <property type="evidence" value="ECO:0007669"/>
    <property type="project" value="UniProtKB-KW"/>
</dbReference>
<dbReference type="SUPFAM" id="SSF143791">
    <property type="entry name" value="DUSP-like"/>
    <property type="match status" value="1"/>
</dbReference>
<feature type="region of interest" description="Disordered" evidence="12">
    <location>
        <begin position="329"/>
        <end position="389"/>
    </location>
</feature>
<dbReference type="InterPro" id="IPR050185">
    <property type="entry name" value="Ub_carboxyl-term_hydrolase"/>
</dbReference>
<dbReference type="SUPFAM" id="SSF54001">
    <property type="entry name" value="Cysteine proteinases"/>
    <property type="match status" value="1"/>
</dbReference>
<dbReference type="FunFam" id="3.90.70.10:FF:000018">
    <property type="entry name" value="Ubiquitin carboxyl-terminal hydrolase 32"/>
    <property type="match status" value="1"/>
</dbReference>
<keyword evidence="4" id="KW-0645">Protease</keyword>
<feature type="domain" description="DUSP" evidence="15">
    <location>
        <begin position="233"/>
        <end position="450"/>
    </location>
</feature>
<dbReference type="SMART" id="SM00054">
    <property type="entry name" value="EFh"/>
    <property type="match status" value="2"/>
</dbReference>
<keyword evidence="5" id="KW-0479">Metal-binding</keyword>
<keyword evidence="10" id="KW-0106">Calcium</keyword>
<evidence type="ECO:0000256" key="5">
    <source>
        <dbReference type="ARBA" id="ARBA00022723"/>
    </source>
</evidence>
<dbReference type="SMART" id="SM00695">
    <property type="entry name" value="DUSP"/>
    <property type="match status" value="1"/>
</dbReference>
<keyword evidence="9" id="KW-0788">Thiol protease</keyword>
<dbReference type="Gene3D" id="1.10.238.10">
    <property type="entry name" value="EF-hand"/>
    <property type="match status" value="2"/>
</dbReference>
<keyword evidence="6" id="KW-0677">Repeat</keyword>
<evidence type="ECO:0000256" key="4">
    <source>
        <dbReference type="ARBA" id="ARBA00022670"/>
    </source>
</evidence>
<evidence type="ECO:0000313" key="16">
    <source>
        <dbReference type="EMBL" id="KAJ9599592.1"/>
    </source>
</evidence>
<feature type="non-terminal residue" evidence="16">
    <location>
        <position position="1484"/>
    </location>
</feature>
<dbReference type="PROSITE" id="PS00972">
    <property type="entry name" value="USP_1"/>
    <property type="match status" value="1"/>
</dbReference>
<dbReference type="InterPro" id="IPR018200">
    <property type="entry name" value="USP_CS"/>
</dbReference>
<dbReference type="EC" id="3.4.19.12" evidence="2"/>
<dbReference type="InterPro" id="IPR006615">
    <property type="entry name" value="Pept_C19_DUSP"/>
</dbReference>
<dbReference type="Gene3D" id="3.30.2230.10">
    <property type="entry name" value="DUSP-like"/>
    <property type="match status" value="1"/>
</dbReference>
<evidence type="ECO:0000256" key="6">
    <source>
        <dbReference type="ARBA" id="ARBA00022737"/>
    </source>
</evidence>
<dbReference type="GO" id="GO:0005794">
    <property type="term" value="C:Golgi apparatus"/>
    <property type="evidence" value="ECO:0007669"/>
    <property type="project" value="TreeGrafter"/>
</dbReference>
<evidence type="ECO:0000256" key="1">
    <source>
        <dbReference type="ARBA" id="ARBA00000707"/>
    </source>
</evidence>
<feature type="compositionally biased region" description="Low complexity" evidence="12">
    <location>
        <begin position="334"/>
        <end position="368"/>
    </location>
</feature>
<dbReference type="Proteomes" id="UP001233999">
    <property type="component" value="Unassembled WGS sequence"/>
</dbReference>
<dbReference type="InterPro" id="IPR038765">
    <property type="entry name" value="Papain-like_cys_pep_sf"/>
</dbReference>
<dbReference type="InterPro" id="IPR028889">
    <property type="entry name" value="USP"/>
</dbReference>
<dbReference type="PANTHER" id="PTHR21646:SF76">
    <property type="entry name" value="UBIQUITIN CARBOXYL-TERMINAL HYDROLASE 32"/>
    <property type="match status" value="1"/>
</dbReference>
<feature type="compositionally biased region" description="Low complexity" evidence="12">
    <location>
        <begin position="280"/>
        <end position="300"/>
    </location>
</feature>
<dbReference type="PROSITE" id="PS51283">
    <property type="entry name" value="DUSP"/>
    <property type="match status" value="1"/>
</dbReference>
<feature type="domain" description="EF-hand" evidence="13">
    <location>
        <begin position="91"/>
        <end position="126"/>
    </location>
</feature>
<dbReference type="InterPro" id="IPR018247">
    <property type="entry name" value="EF_Hand_1_Ca_BS"/>
</dbReference>
<keyword evidence="3" id="KW-0597">Phosphoprotein</keyword>
<reference evidence="16" key="1">
    <citation type="journal article" date="2023" name="IScience">
        <title>Live-bearing cockroach genome reveals convergent evolutionary mechanisms linked to viviparity in insects and beyond.</title>
        <authorList>
            <person name="Fouks B."/>
            <person name="Harrison M.C."/>
            <person name="Mikhailova A.A."/>
            <person name="Marchal E."/>
            <person name="English S."/>
            <person name="Carruthers M."/>
            <person name="Jennings E.C."/>
            <person name="Chiamaka E.L."/>
            <person name="Frigard R.A."/>
            <person name="Pippel M."/>
            <person name="Attardo G.M."/>
            <person name="Benoit J.B."/>
            <person name="Bornberg-Bauer E."/>
            <person name="Tobe S.S."/>
        </authorList>
    </citation>
    <scope>NUCLEOTIDE SEQUENCE</scope>
    <source>
        <strain evidence="16">Stay&amp;Tobe</strain>
    </source>
</reference>
<evidence type="ECO:0000256" key="11">
    <source>
        <dbReference type="ARBA" id="ARBA00071642"/>
    </source>
</evidence>
<dbReference type="InterPro" id="IPR035927">
    <property type="entry name" value="DUSP-like_sf"/>
</dbReference>
<comment type="caution">
    <text evidence="16">The sequence shown here is derived from an EMBL/GenBank/DDBJ whole genome shotgun (WGS) entry which is preliminary data.</text>
</comment>
<organism evidence="16 17">
    <name type="scientific">Diploptera punctata</name>
    <name type="common">Pacific beetle cockroach</name>
    <dbReference type="NCBI Taxonomy" id="6984"/>
    <lineage>
        <taxon>Eukaryota</taxon>
        <taxon>Metazoa</taxon>
        <taxon>Ecdysozoa</taxon>
        <taxon>Arthropoda</taxon>
        <taxon>Hexapoda</taxon>
        <taxon>Insecta</taxon>
        <taxon>Pterygota</taxon>
        <taxon>Neoptera</taxon>
        <taxon>Polyneoptera</taxon>
        <taxon>Dictyoptera</taxon>
        <taxon>Blattodea</taxon>
        <taxon>Blaberoidea</taxon>
        <taxon>Blaberidae</taxon>
        <taxon>Diplopterinae</taxon>
        <taxon>Diploptera</taxon>
    </lineage>
</organism>
<dbReference type="EMBL" id="JASPKZ010000793">
    <property type="protein sequence ID" value="KAJ9599592.1"/>
    <property type="molecule type" value="Genomic_DNA"/>
</dbReference>
<evidence type="ECO:0000256" key="7">
    <source>
        <dbReference type="ARBA" id="ARBA00022786"/>
    </source>
</evidence>
<dbReference type="Gene3D" id="3.10.20.90">
    <property type="entry name" value="Phosphatidylinositol 3-kinase Catalytic Subunit, Chain A, domain 1"/>
    <property type="match status" value="1"/>
</dbReference>
<dbReference type="GO" id="GO:0016579">
    <property type="term" value="P:protein deubiquitination"/>
    <property type="evidence" value="ECO:0007669"/>
    <property type="project" value="InterPro"/>
</dbReference>
<dbReference type="Pfam" id="PF13202">
    <property type="entry name" value="EF-hand_5"/>
    <property type="match status" value="1"/>
</dbReference>
<dbReference type="PANTHER" id="PTHR21646">
    <property type="entry name" value="UBIQUITIN CARBOXYL-TERMINAL HYDROLASE"/>
    <property type="match status" value="1"/>
</dbReference>
<dbReference type="PROSITE" id="PS50222">
    <property type="entry name" value="EF_HAND_2"/>
    <property type="match status" value="2"/>
</dbReference>
<dbReference type="PROSITE" id="PS50235">
    <property type="entry name" value="USP_3"/>
    <property type="match status" value="1"/>
</dbReference>
<sequence length="1484" mass="166814">RDRATYEEFRDWLTAHPEATSLSKWLLCESNTVTLSNELETPTFYQTLAGVTHLEETDIMELEKRYWNLKGQSRTGKLDLDTLVPLTSPPVPLSVCSGVFGAFDENRDNHIDFKEMACGISAACRGPLTERQKFCFKVFDSDRDGVLSEEELKHMIEVLLFVRHENRTAEELANDPYGQVDTTAILEDIRKNASGEGLTTEEYLMWTVNNSLPMDFLNLLFQVCHIVLGLRPVSREEEGDIVKGWLEREERRGYRVGQFWYLIAMDWWRNWTDYVSYRAGSESPMSSSTNGSSPGSNTGSLKRTGRLSGRRMQQQSSLVEDCVALDNNNSQRTLGASPKKASSSSLSLLGAQDCSRPPSVTSSPSHSPRQPRKTLPISSIGPPPAPGPIDNSLLVATPACKVVTLTGEGGKLKRNLMLVRWHDFELVPDSLWKALFQWYGGAPALPRQVILPKNSQHVELELYPLNLRLLRHQAQPTRPPQTTWSGMVGGYGAAALSTTGYAYVTNLPTPPKRYWAYVAAFSRMATVKQVYDFLCSRLRIRAEDMRLWHYRDENNMVLIEDEEPTLEDLGIMDEDQLLIEVRNKDLTWPEEMCSLATPMQDKRKQVPTEKGATGLNNLGNTCFMNAALQCVSNTRALTQYFTGSMHLYELNRDNPLGMKGHIAKRYGDLIHDIWSGTAKTIAPLKLRWTIGKYAPRFNGFQQHDSQELLAFLLDGLHEDLNRVHDRPYVELKDSDGRPDVVVAQEAWENHILRNKSIIVDLFHGQLKSKVTCKVCGHESVRFDPFNYLSLPLPMESYVHVQVIVIRLDGSVPVKYGLRLNMDEKYSSVKTALSSLCGIPAHLLRLAEITAAQIKNVPPDEQKIKTLVSSSLYAYELPENMSSGSVSGGEEERLSLCSLKSQREAQTFTAIQRAIQPKQQSTGVAKLCNSVGDVDCLQQQQPVNNKGALDEPYLASSPPPAASATTVETTPTPLAPSTSMSMVEEISQLRQSSGNSSASSGSLAGLSDTDTAVTLPGPPQGFIIAFHRKMIRQDVYFMSSQKTKPSLFGLPLIVPCCESTTHQDLYQAVWVQVARLVSPLPPSETAAPNHAQDCDDSLGYEFPFVLKVVQKDGSQCAWCPWYRFCRGCRIQCSDNEFTFGSSHLAIDWDPTALHLRYQTSQERVFVEHESVALTRQQQSEPIDLDYCLEAFTKEEHLGEDEKYYCSKCREHQLASKKLQIWRLPPILIVHLKRFQFVNAKWVKSQKVVNFPFKDFDPTAYLASVPKHTVKKDIEINGIGDIPAPINGGQEAIISPETILETPIIEEETEDENVIIPQILEMMATLLMEIPTKIRNLKYESISNICEIPEMNLIARERLESTSLARTPVTDGALQDFHQHRLVPDTDPFNLKYQLYGIVSHSGILGGGHYISYACNPNGKWYCYNDSSCKEVNESQMDTSSAYMLFYEREGLCQEQYMPNIAGKTPDTKDLDDEIDSDFKKICCIM</sequence>
<evidence type="ECO:0000259" key="15">
    <source>
        <dbReference type="PROSITE" id="PS51283"/>
    </source>
</evidence>
<reference evidence="16" key="2">
    <citation type="submission" date="2023-05" db="EMBL/GenBank/DDBJ databases">
        <authorList>
            <person name="Fouks B."/>
        </authorList>
    </citation>
    <scope>NUCLEOTIDE SEQUENCE</scope>
    <source>
        <strain evidence="16">Stay&amp;Tobe</strain>
        <tissue evidence="16">Testes</tissue>
    </source>
</reference>
<dbReference type="FunFam" id="1.10.238.10:FF:000081">
    <property type="entry name" value="Ubiquitin carboxyl-terminal hydrolase 32"/>
    <property type="match status" value="1"/>
</dbReference>
<dbReference type="InterPro" id="IPR011992">
    <property type="entry name" value="EF-hand-dom_pair"/>
</dbReference>
<feature type="compositionally biased region" description="Low complexity" evidence="12">
    <location>
        <begin position="987"/>
        <end position="1005"/>
    </location>
</feature>
<feature type="domain" description="EF-hand" evidence="13">
    <location>
        <begin position="127"/>
        <end position="162"/>
    </location>
</feature>
<name>A0AAD8ES13_DIPPU</name>
<feature type="domain" description="USP" evidence="14">
    <location>
        <begin position="613"/>
        <end position="1448"/>
    </location>
</feature>
<dbReference type="Pfam" id="PF00443">
    <property type="entry name" value="UCH"/>
    <property type="match status" value="1"/>
</dbReference>
<evidence type="ECO:0000259" key="14">
    <source>
        <dbReference type="PROSITE" id="PS50235"/>
    </source>
</evidence>
<evidence type="ECO:0000256" key="10">
    <source>
        <dbReference type="ARBA" id="ARBA00022837"/>
    </source>
</evidence>
<feature type="compositionally biased region" description="Low complexity" evidence="12">
    <location>
        <begin position="961"/>
        <end position="975"/>
    </location>
</feature>
<comment type="catalytic activity">
    <reaction evidence="1">
        <text>Thiol-dependent hydrolysis of ester, thioester, amide, peptide and isopeptide bonds formed by the C-terminal Gly of ubiquitin (a 76-residue protein attached to proteins as an intracellular targeting signal).</text>
        <dbReference type="EC" id="3.4.19.12"/>
    </reaction>
</comment>
<evidence type="ECO:0000256" key="8">
    <source>
        <dbReference type="ARBA" id="ARBA00022801"/>
    </source>
</evidence>
<dbReference type="GO" id="GO:0004843">
    <property type="term" value="F:cysteine-type deubiquitinase activity"/>
    <property type="evidence" value="ECO:0007669"/>
    <property type="project" value="UniProtKB-EC"/>
</dbReference>
<dbReference type="InterPro" id="IPR002048">
    <property type="entry name" value="EF_hand_dom"/>
</dbReference>